<feature type="domain" description="SRCR" evidence="4">
    <location>
        <begin position="798"/>
        <end position="922"/>
    </location>
</feature>
<keyword evidence="3" id="KW-1133">Transmembrane helix</keyword>
<dbReference type="PANTHER" id="PTHR48071:SF18">
    <property type="entry name" value="DELETED IN MALIGNANT BRAIN TUMORS 1 PROTEIN-RELATED"/>
    <property type="match status" value="1"/>
</dbReference>
<evidence type="ECO:0000259" key="4">
    <source>
        <dbReference type="PROSITE" id="PS50287"/>
    </source>
</evidence>
<dbReference type="SMART" id="SM00409">
    <property type="entry name" value="IG"/>
    <property type="match status" value="1"/>
</dbReference>
<dbReference type="EMBL" id="CACVKT020001854">
    <property type="protein sequence ID" value="CAC5372556.1"/>
    <property type="molecule type" value="Genomic_DNA"/>
</dbReference>
<evidence type="ECO:0000259" key="5">
    <source>
        <dbReference type="PROSITE" id="PS50835"/>
    </source>
</evidence>
<feature type="disulfide bond" evidence="2">
    <location>
        <begin position="759"/>
        <end position="769"/>
    </location>
</feature>
<dbReference type="InterPro" id="IPR007110">
    <property type="entry name" value="Ig-like_dom"/>
</dbReference>
<dbReference type="InterPro" id="IPR036772">
    <property type="entry name" value="SRCR-like_dom_sf"/>
</dbReference>
<gene>
    <name evidence="6" type="ORF">MCOR_10612</name>
</gene>
<feature type="disulfide bond" evidence="2">
    <location>
        <begin position="876"/>
        <end position="886"/>
    </location>
</feature>
<dbReference type="PROSITE" id="PS50287">
    <property type="entry name" value="SRCR_2"/>
    <property type="match status" value="6"/>
</dbReference>
<keyword evidence="3" id="KW-0812">Transmembrane</keyword>
<feature type="disulfide bond" evidence="2">
    <location>
        <begin position="525"/>
        <end position="535"/>
    </location>
</feature>
<feature type="domain" description="SRCR" evidence="4">
    <location>
        <begin position="333"/>
        <end position="445"/>
    </location>
</feature>
<dbReference type="PANTHER" id="PTHR48071">
    <property type="entry name" value="SRCR DOMAIN-CONTAINING PROTEIN"/>
    <property type="match status" value="1"/>
</dbReference>
<dbReference type="SUPFAM" id="SSF56487">
    <property type="entry name" value="SRCR-like"/>
    <property type="match status" value="6"/>
</dbReference>
<feature type="domain" description="SRCR" evidence="4">
    <location>
        <begin position="213"/>
        <end position="322"/>
    </location>
</feature>
<dbReference type="InterPro" id="IPR036179">
    <property type="entry name" value="Ig-like_dom_sf"/>
</dbReference>
<feature type="disulfide bond" evidence="2">
    <location>
        <begin position="411"/>
        <end position="421"/>
    </location>
</feature>
<evidence type="ECO:0000256" key="2">
    <source>
        <dbReference type="PROSITE-ProRule" id="PRU00196"/>
    </source>
</evidence>
<dbReference type="SUPFAM" id="SSF48726">
    <property type="entry name" value="Immunoglobulin"/>
    <property type="match status" value="1"/>
</dbReference>
<evidence type="ECO:0008006" key="8">
    <source>
        <dbReference type="Google" id="ProtNLM"/>
    </source>
</evidence>
<sequence>MFNRATYPELPGFYDEYGHDQFKMMELNSKHKAKMRRQLHQQNTTELATVRTRSSGSKLGLIFFFVLSLVIVGVCGYICHTNSFEVYRLPEKHYGTNVTGLEFIWPSMSNFGIGENNKVVLRCKVRSDAEPYFEWVRIDNSASAHIKINDTDDGRYSIYFTKRPGLRYGSKLVIRNTQASDSGIIKCRVNVRWSTVIERQFKVNVQESLFTPIRLESYTQEGEGIVQIRHQDKWTYFYYYDFSTVKASLACRSLGYPYGGVPRITYEERGIFRFKFWRQKRNKNPMCIDGISCLSNVTDIGQCNLKKPSKCYLAHVVGVTCRLEPVKIPDVPVRLMIPGQDVLNLREGVVEVFINDHWGFVLGIGQSEVNAICKTLGLEYGGQSYKTLDVIHSSNFGRLDIAKEILQNFSCPENASHLNECSDMEWTERSSFGWDRWNILSIRCLTYTEIYDSGVQIRLAGLNREHEGRVEILHNNTWGIINDRWFGQPGANVLCKMMGYQYGGVPIYDKYLPGPGPLWISYIECPLLANDLQDCEFDWRSEEESIYLIKFVVGPAVVKCRTEPIEVPEVKFRLKAGWRRDLLEYFKDGYWGYVCGAYMGTSEATVFCHMLGFTKGGHIINDVDNGLEGENYGRTDIAPTILKYIECPWNSVDLNQCSEREWSHKDNRIICDSHKRDLRLKCRSKPFPDYEVQLFGGNSNNEGELLVKYDNTWTTVHSHYFPTTNVAVVCRQLGFRHGGEKNSKDSVYENSPFWLILKCNGKEQNVGQCNLVKTQPFSPFERSVSVFIKCYEKSDPELQMSVSLDTNGKVIVHRQGETWEICSSRWSDFHGNSLWDDVTATAVCRMLNKSNGTAIHLPFVSGESPATANNIQQVYCPRGASHLGDCFYGRLGFKDYWLSPWAPGDCNEAERRLTYRGGVKCSI</sequence>
<feature type="domain" description="Ig-like" evidence="5">
    <location>
        <begin position="106"/>
        <end position="204"/>
    </location>
</feature>
<evidence type="ECO:0000313" key="7">
    <source>
        <dbReference type="Proteomes" id="UP000507470"/>
    </source>
</evidence>
<name>A0A6J8AVD4_MYTCO</name>
<dbReference type="AlphaFoldDB" id="A0A6J8AVD4"/>
<organism evidence="6 7">
    <name type="scientific">Mytilus coruscus</name>
    <name type="common">Sea mussel</name>
    <dbReference type="NCBI Taxonomy" id="42192"/>
    <lineage>
        <taxon>Eukaryota</taxon>
        <taxon>Metazoa</taxon>
        <taxon>Spiralia</taxon>
        <taxon>Lophotrochozoa</taxon>
        <taxon>Mollusca</taxon>
        <taxon>Bivalvia</taxon>
        <taxon>Autobranchia</taxon>
        <taxon>Pteriomorphia</taxon>
        <taxon>Mytilida</taxon>
        <taxon>Mytiloidea</taxon>
        <taxon>Mytilidae</taxon>
        <taxon>Mytilinae</taxon>
        <taxon>Mytilus</taxon>
    </lineage>
</organism>
<dbReference type="InterPro" id="IPR001190">
    <property type="entry name" value="SRCR"/>
</dbReference>
<keyword evidence="1 2" id="KW-1015">Disulfide bond</keyword>
<proteinExistence type="predicted"/>
<reference evidence="6 7" key="1">
    <citation type="submission" date="2020-06" db="EMBL/GenBank/DDBJ databases">
        <authorList>
            <person name="Li R."/>
            <person name="Bekaert M."/>
        </authorList>
    </citation>
    <scope>NUCLEOTIDE SEQUENCE [LARGE SCALE GENOMIC DNA]</scope>
    <source>
        <strain evidence="7">wild</strain>
    </source>
</reference>
<evidence type="ECO:0000256" key="3">
    <source>
        <dbReference type="SAM" id="Phobius"/>
    </source>
</evidence>
<feature type="transmembrane region" description="Helical" evidence="3">
    <location>
        <begin position="59"/>
        <end position="78"/>
    </location>
</feature>
<feature type="disulfide bond" evidence="2">
    <location>
        <begin position="293"/>
        <end position="303"/>
    </location>
</feature>
<feature type="domain" description="SRCR" evidence="4">
    <location>
        <begin position="457"/>
        <end position="561"/>
    </location>
</feature>
<dbReference type="Gene3D" id="2.60.40.10">
    <property type="entry name" value="Immunoglobulins"/>
    <property type="match status" value="1"/>
</dbReference>
<dbReference type="GO" id="GO:0016020">
    <property type="term" value="C:membrane"/>
    <property type="evidence" value="ECO:0007669"/>
    <property type="project" value="InterPro"/>
</dbReference>
<dbReference type="PROSITE" id="PS50835">
    <property type="entry name" value="IG_LIKE"/>
    <property type="match status" value="1"/>
</dbReference>
<evidence type="ECO:0000313" key="6">
    <source>
        <dbReference type="EMBL" id="CAC5372556.1"/>
    </source>
</evidence>
<accession>A0A6J8AVD4</accession>
<feature type="domain" description="SRCR" evidence="4">
    <location>
        <begin position="572"/>
        <end position="683"/>
    </location>
</feature>
<keyword evidence="7" id="KW-1185">Reference proteome</keyword>
<keyword evidence="3" id="KW-0472">Membrane</keyword>
<protein>
    <recommendedName>
        <fullName evidence="8">PRSS12</fullName>
    </recommendedName>
</protein>
<dbReference type="Pfam" id="PF00530">
    <property type="entry name" value="SRCR"/>
    <property type="match status" value="5"/>
</dbReference>
<feature type="domain" description="SRCR" evidence="4">
    <location>
        <begin position="692"/>
        <end position="791"/>
    </location>
</feature>
<dbReference type="InterPro" id="IPR003599">
    <property type="entry name" value="Ig_sub"/>
</dbReference>
<dbReference type="SMART" id="SM00202">
    <property type="entry name" value="SR"/>
    <property type="match status" value="4"/>
</dbReference>
<dbReference type="Proteomes" id="UP000507470">
    <property type="component" value="Unassembled WGS sequence"/>
</dbReference>
<dbReference type="OrthoDB" id="6072193at2759"/>
<dbReference type="InterPro" id="IPR013783">
    <property type="entry name" value="Ig-like_fold"/>
</dbReference>
<comment type="caution">
    <text evidence="2">Lacks conserved residue(s) required for the propagation of feature annotation.</text>
</comment>
<dbReference type="Gene3D" id="3.10.250.10">
    <property type="entry name" value="SRCR-like domain"/>
    <property type="match status" value="6"/>
</dbReference>
<feature type="disulfide bond" evidence="2">
    <location>
        <begin position="647"/>
        <end position="657"/>
    </location>
</feature>
<evidence type="ECO:0000256" key="1">
    <source>
        <dbReference type="ARBA" id="ARBA00023157"/>
    </source>
</evidence>